<evidence type="ECO:0000313" key="4">
    <source>
        <dbReference type="EMBL" id="MRZ06683.1"/>
    </source>
</evidence>
<dbReference type="Proteomes" id="UP000471216">
    <property type="component" value="Unassembled WGS sequence"/>
</dbReference>
<evidence type="ECO:0000313" key="7">
    <source>
        <dbReference type="Proteomes" id="UP000471216"/>
    </source>
</evidence>
<protein>
    <submittedName>
        <fullName evidence="2 3">Glycosyltransferase</fullName>
        <ecNumber evidence="2">2.4.1.-</ecNumber>
    </submittedName>
</protein>
<dbReference type="SUPFAM" id="SSF53448">
    <property type="entry name" value="Nucleotide-diphospho-sugar transferases"/>
    <property type="match status" value="1"/>
</dbReference>
<reference evidence="2 5" key="1">
    <citation type="submission" date="2015-09" db="EMBL/GenBank/DDBJ databases">
        <authorList>
            <consortium name="Pathogen Informatics"/>
        </authorList>
    </citation>
    <scope>NUCLEOTIDE SEQUENCE [LARGE SCALE GENOMIC DNA]</scope>
    <source>
        <strain evidence="2 5">2789STDY5834948</strain>
    </source>
</reference>
<dbReference type="EMBL" id="WKMW01000010">
    <property type="protein sequence ID" value="MRY84852.1"/>
    <property type="molecule type" value="Genomic_DNA"/>
</dbReference>
<dbReference type="RefSeq" id="WP_057328621.1">
    <property type="nucleotide sequence ID" value="NZ_BAABYH010000001.1"/>
</dbReference>
<evidence type="ECO:0000313" key="5">
    <source>
        <dbReference type="Proteomes" id="UP000095332"/>
    </source>
</evidence>
<evidence type="ECO:0000259" key="1">
    <source>
        <dbReference type="Pfam" id="PF00535"/>
    </source>
</evidence>
<name>A0A174VTV1_PARDI</name>
<reference evidence="6 7" key="2">
    <citation type="journal article" date="2019" name="Nat. Med.">
        <title>A library of human gut bacterial isolates paired with longitudinal multiomics data enables mechanistic microbiome research.</title>
        <authorList>
            <person name="Poyet M."/>
            <person name="Groussin M."/>
            <person name="Gibbons S.M."/>
            <person name="Avila-Pacheco J."/>
            <person name="Jiang X."/>
            <person name="Kearney S.M."/>
            <person name="Perrotta A.R."/>
            <person name="Berdy B."/>
            <person name="Zhao S."/>
            <person name="Lieberman T.D."/>
            <person name="Swanson P.K."/>
            <person name="Smith M."/>
            <person name="Roesemann S."/>
            <person name="Alexander J.E."/>
            <person name="Rich S.A."/>
            <person name="Livny J."/>
            <person name="Vlamakis H."/>
            <person name="Clish C."/>
            <person name="Bullock K."/>
            <person name="Deik A."/>
            <person name="Scott J."/>
            <person name="Pierce K.A."/>
            <person name="Xavier R.J."/>
            <person name="Alm E.J."/>
        </authorList>
    </citation>
    <scope>NUCLEOTIDE SEQUENCE [LARGE SCALE GENOMIC DNA]</scope>
    <source>
        <strain evidence="4 7">BIOML-A10</strain>
        <strain evidence="3 6">BIOML-A11</strain>
    </source>
</reference>
<dbReference type="AlphaFoldDB" id="A0A174VTV1"/>
<dbReference type="InterPro" id="IPR029044">
    <property type="entry name" value="Nucleotide-diphossugar_trans"/>
</dbReference>
<dbReference type="InterPro" id="IPR001173">
    <property type="entry name" value="Glyco_trans_2-like"/>
</dbReference>
<accession>A0A174VTV1</accession>
<feature type="domain" description="Glycosyltransferase 2-like" evidence="1">
    <location>
        <begin position="18"/>
        <end position="143"/>
    </location>
</feature>
<evidence type="ECO:0000313" key="2">
    <source>
        <dbReference type="EMBL" id="CUQ35687.1"/>
    </source>
</evidence>
<proteinExistence type="predicted"/>
<dbReference type="EMBL" id="CZBM01000009">
    <property type="protein sequence ID" value="CUQ35687.1"/>
    <property type="molecule type" value="Genomic_DNA"/>
</dbReference>
<evidence type="ECO:0000313" key="3">
    <source>
        <dbReference type="EMBL" id="MRY84852.1"/>
    </source>
</evidence>
<keyword evidence="2" id="KW-0328">Glycosyltransferase</keyword>
<dbReference type="EMBL" id="WKMX01000009">
    <property type="protein sequence ID" value="MRZ06683.1"/>
    <property type="molecule type" value="Genomic_DNA"/>
</dbReference>
<dbReference type="PANTHER" id="PTHR22916:SF67">
    <property type="entry name" value="COLANIC ACID BIOSYNTHESIS GLYCOSYL TRANSFERASE WCAE-RELATED"/>
    <property type="match status" value="1"/>
</dbReference>
<keyword evidence="2" id="KW-0808">Transferase</keyword>
<dbReference type="PANTHER" id="PTHR22916">
    <property type="entry name" value="GLYCOSYLTRANSFERASE"/>
    <property type="match status" value="1"/>
</dbReference>
<gene>
    <name evidence="2" type="ORF">ERS852560_02364</name>
    <name evidence="4" type="ORF">GKD54_10685</name>
    <name evidence="3" type="ORF">GKD58_11405</name>
</gene>
<dbReference type="Proteomes" id="UP000095332">
    <property type="component" value="Unassembled WGS sequence"/>
</dbReference>
<dbReference type="Pfam" id="PF00535">
    <property type="entry name" value="Glycos_transf_2"/>
    <property type="match status" value="1"/>
</dbReference>
<dbReference type="Proteomes" id="UP000450599">
    <property type="component" value="Unassembled WGS sequence"/>
</dbReference>
<organism evidence="2 5">
    <name type="scientific">Parabacteroides distasonis</name>
    <dbReference type="NCBI Taxonomy" id="823"/>
    <lineage>
        <taxon>Bacteria</taxon>
        <taxon>Pseudomonadati</taxon>
        <taxon>Bacteroidota</taxon>
        <taxon>Bacteroidia</taxon>
        <taxon>Bacteroidales</taxon>
        <taxon>Tannerellaceae</taxon>
        <taxon>Parabacteroides</taxon>
    </lineage>
</organism>
<dbReference type="GO" id="GO:0016758">
    <property type="term" value="F:hexosyltransferase activity"/>
    <property type="evidence" value="ECO:0007669"/>
    <property type="project" value="UniProtKB-ARBA"/>
</dbReference>
<dbReference type="EC" id="2.4.1.-" evidence="2"/>
<dbReference type="CDD" id="cd06433">
    <property type="entry name" value="GT_2_WfgS_like"/>
    <property type="match status" value="1"/>
</dbReference>
<sequence length="271" mass="31097">MGIEHQERSGLDMCRDITVITICFNSGETIRRTFNSVLRQTSLPKEYVVVDGGSTDATVSIIQAYEKLFTDSGVDFKWVSEKDNGLYDAMNKGVRMASGVWAHFLNSDDYYVNEYVLETVKPYLLRTEAAVVYGRTICIHDRIHSVMPDIKEDKLRLNMLLGCPVQQPASFYRVSLFVEERYRFDTSYKISADYKLFVELIQAQVGFLFMPVFVTCFSETGISSVHREDLAREEDLRLLRERGVSTLLIRSKGCRPLYKSILLCIQMLSKL</sequence>
<dbReference type="Gene3D" id="3.90.550.10">
    <property type="entry name" value="Spore Coat Polysaccharide Biosynthesis Protein SpsA, Chain A"/>
    <property type="match status" value="1"/>
</dbReference>
<evidence type="ECO:0000313" key="6">
    <source>
        <dbReference type="Proteomes" id="UP000450599"/>
    </source>
</evidence>